<comment type="caution">
    <text evidence="1">The sequence shown here is derived from an EMBL/GenBank/DDBJ whole genome shotgun (WGS) entry which is preliminary data.</text>
</comment>
<keyword evidence="2" id="KW-1185">Reference proteome</keyword>
<dbReference type="AlphaFoldDB" id="A0A540NAE7"/>
<reference evidence="1 2" key="1">
    <citation type="journal article" date="2019" name="G3 (Bethesda)">
        <title>Sequencing of a Wild Apple (Malus baccata) Genome Unravels the Differences Between Cultivated and Wild Apple Species Regarding Disease Resistance and Cold Tolerance.</title>
        <authorList>
            <person name="Chen X."/>
        </authorList>
    </citation>
    <scope>NUCLEOTIDE SEQUENCE [LARGE SCALE GENOMIC DNA]</scope>
    <source>
        <strain evidence="2">cv. Shandingzi</strain>
        <tissue evidence="1">Leaves</tissue>
    </source>
</reference>
<sequence length="117" mass="13231">MRKEKKKKKKKKKKASWLRHAPMAASKLAILSIFLALIFSQIQAVASIPAEEEEPVKFPRSDTPDSSALKIELNQLRAKILGADCTDVKSEESTRGHLVFWLDSVEWFGIPTLTHFP</sequence>
<organism evidence="1 2">
    <name type="scientific">Malus baccata</name>
    <name type="common">Siberian crab apple</name>
    <name type="synonym">Pyrus baccata</name>
    <dbReference type="NCBI Taxonomy" id="106549"/>
    <lineage>
        <taxon>Eukaryota</taxon>
        <taxon>Viridiplantae</taxon>
        <taxon>Streptophyta</taxon>
        <taxon>Embryophyta</taxon>
        <taxon>Tracheophyta</taxon>
        <taxon>Spermatophyta</taxon>
        <taxon>Magnoliopsida</taxon>
        <taxon>eudicotyledons</taxon>
        <taxon>Gunneridae</taxon>
        <taxon>Pentapetalae</taxon>
        <taxon>rosids</taxon>
        <taxon>fabids</taxon>
        <taxon>Rosales</taxon>
        <taxon>Rosaceae</taxon>
        <taxon>Amygdaloideae</taxon>
        <taxon>Maleae</taxon>
        <taxon>Malus</taxon>
    </lineage>
</organism>
<dbReference type="Proteomes" id="UP000315295">
    <property type="component" value="Unassembled WGS sequence"/>
</dbReference>
<gene>
    <name evidence="1" type="ORF">C1H46_006420</name>
</gene>
<dbReference type="STRING" id="106549.A0A540NAE7"/>
<proteinExistence type="predicted"/>
<protein>
    <submittedName>
        <fullName evidence="1">Uncharacterized protein</fullName>
    </submittedName>
</protein>
<evidence type="ECO:0000313" key="2">
    <source>
        <dbReference type="Proteomes" id="UP000315295"/>
    </source>
</evidence>
<accession>A0A540NAE7</accession>
<name>A0A540NAE7_MALBA</name>
<dbReference type="EMBL" id="VIEB01000077">
    <property type="protein sequence ID" value="TQE08012.1"/>
    <property type="molecule type" value="Genomic_DNA"/>
</dbReference>
<evidence type="ECO:0000313" key="1">
    <source>
        <dbReference type="EMBL" id="TQE08012.1"/>
    </source>
</evidence>